<evidence type="ECO:0000256" key="4">
    <source>
        <dbReference type="ARBA" id="ARBA00023235"/>
    </source>
</evidence>
<evidence type="ECO:0000256" key="3">
    <source>
        <dbReference type="ARBA" id="ARBA00023110"/>
    </source>
</evidence>
<dbReference type="PROSITE" id="PS50072">
    <property type="entry name" value="CSA_PPIASE_2"/>
    <property type="match status" value="1"/>
</dbReference>
<evidence type="ECO:0000256" key="1">
    <source>
        <dbReference type="ARBA" id="ARBA00000971"/>
    </source>
</evidence>
<evidence type="ECO:0000256" key="2">
    <source>
        <dbReference type="ARBA" id="ARBA00002388"/>
    </source>
</evidence>
<protein>
    <recommendedName>
        <fullName evidence="6">Peptidyl-prolyl cis-trans isomerase</fullName>
        <shortName evidence="6">PPIase</shortName>
        <ecNumber evidence="6">5.2.1.8</ecNumber>
    </recommendedName>
</protein>
<keyword evidence="3 6" id="KW-0697">Rotamase</keyword>
<sequence length="274" mass="30184">MPPTKLPESGNPLVFFDITLGGCRRPDESRGLELVPSWPQRRYHRRLNIAAQAIPAPALRAAGVLRLFGVTLISRSTNLLGYHSQIPKVWEYVLAVYCLTISFLSNTSSVLSLGEPLGRITFELFKDVVPKTAENFRQFCTGESKDARGRPQGYKASKFHRIIQGFMCQGGDFLNGDGTGSVCIYGTSKFADENFNLKHDQPGLLSMANAGPNTNGSQFFITTVPTPFLDNKHVVFGKVVDGMDIVKMMEATKTGYRGKDQPNQDVVIAQCGEM</sequence>
<gene>
    <name evidence="8" type="ORF">CNYM01_04092</name>
</gene>
<dbReference type="InterPro" id="IPR029000">
    <property type="entry name" value="Cyclophilin-like_dom_sf"/>
</dbReference>
<dbReference type="PRINTS" id="PR00153">
    <property type="entry name" value="CSAPPISMRASE"/>
</dbReference>
<keyword evidence="4 6" id="KW-0413">Isomerase</keyword>
<dbReference type="Gene3D" id="2.40.100.10">
    <property type="entry name" value="Cyclophilin-like"/>
    <property type="match status" value="1"/>
</dbReference>
<dbReference type="PANTHER" id="PTHR11071">
    <property type="entry name" value="PEPTIDYL-PROLYL CIS-TRANS ISOMERASE"/>
    <property type="match status" value="1"/>
</dbReference>
<feature type="domain" description="PPIase cyclophilin-type" evidence="7">
    <location>
        <begin position="107"/>
        <end position="273"/>
    </location>
</feature>
<dbReference type="EMBL" id="JEMN01000913">
    <property type="protein sequence ID" value="KXH54593.1"/>
    <property type="molecule type" value="Genomic_DNA"/>
</dbReference>
<dbReference type="EC" id="5.2.1.8" evidence="6"/>
<name>A0A135U2H4_9PEZI</name>
<dbReference type="PROSITE" id="PS00170">
    <property type="entry name" value="CSA_PPIASE_1"/>
    <property type="match status" value="1"/>
</dbReference>
<dbReference type="InterPro" id="IPR002130">
    <property type="entry name" value="Cyclophilin-type_PPIase_dom"/>
</dbReference>
<dbReference type="GO" id="GO:0003755">
    <property type="term" value="F:peptidyl-prolyl cis-trans isomerase activity"/>
    <property type="evidence" value="ECO:0007669"/>
    <property type="project" value="UniProtKB-UniRule"/>
</dbReference>
<dbReference type="Proteomes" id="UP000070054">
    <property type="component" value="Unassembled WGS sequence"/>
</dbReference>
<comment type="catalytic activity">
    <reaction evidence="1 6">
        <text>[protein]-peptidylproline (omega=180) = [protein]-peptidylproline (omega=0)</text>
        <dbReference type="Rhea" id="RHEA:16237"/>
        <dbReference type="Rhea" id="RHEA-COMP:10747"/>
        <dbReference type="Rhea" id="RHEA-COMP:10748"/>
        <dbReference type="ChEBI" id="CHEBI:83833"/>
        <dbReference type="ChEBI" id="CHEBI:83834"/>
        <dbReference type="EC" id="5.2.1.8"/>
    </reaction>
</comment>
<dbReference type="CDD" id="cd01926">
    <property type="entry name" value="cyclophilin_ABH_like"/>
    <property type="match status" value="1"/>
</dbReference>
<evidence type="ECO:0000256" key="5">
    <source>
        <dbReference type="ARBA" id="ARBA00038512"/>
    </source>
</evidence>
<organism evidence="8 9">
    <name type="scientific">Colletotrichum nymphaeae SA-01</name>
    <dbReference type="NCBI Taxonomy" id="1460502"/>
    <lineage>
        <taxon>Eukaryota</taxon>
        <taxon>Fungi</taxon>
        <taxon>Dikarya</taxon>
        <taxon>Ascomycota</taxon>
        <taxon>Pezizomycotina</taxon>
        <taxon>Sordariomycetes</taxon>
        <taxon>Hypocreomycetidae</taxon>
        <taxon>Glomerellales</taxon>
        <taxon>Glomerellaceae</taxon>
        <taxon>Colletotrichum</taxon>
        <taxon>Colletotrichum acutatum species complex</taxon>
    </lineage>
</organism>
<dbReference type="PANTHER" id="PTHR11071:SF561">
    <property type="entry name" value="PEPTIDYL-PROLYL CIS-TRANS ISOMERASE D-RELATED"/>
    <property type="match status" value="1"/>
</dbReference>
<evidence type="ECO:0000259" key="7">
    <source>
        <dbReference type="PROSITE" id="PS50072"/>
    </source>
</evidence>
<proteinExistence type="inferred from homology"/>
<keyword evidence="9" id="KW-1185">Reference proteome</keyword>
<dbReference type="InterPro" id="IPR020892">
    <property type="entry name" value="Cyclophilin-type_PPIase_CS"/>
</dbReference>
<comment type="caution">
    <text evidence="8">The sequence shown here is derived from an EMBL/GenBank/DDBJ whole genome shotgun (WGS) entry which is preliminary data.</text>
</comment>
<dbReference type="GO" id="GO:0006457">
    <property type="term" value="P:protein folding"/>
    <property type="evidence" value="ECO:0007669"/>
    <property type="project" value="InterPro"/>
</dbReference>
<accession>A0A135U2H4</accession>
<dbReference type="GO" id="GO:0016018">
    <property type="term" value="F:cyclosporin A binding"/>
    <property type="evidence" value="ECO:0007669"/>
    <property type="project" value="TreeGrafter"/>
</dbReference>
<evidence type="ECO:0000313" key="8">
    <source>
        <dbReference type="EMBL" id="KXH54593.1"/>
    </source>
</evidence>
<dbReference type="OrthoDB" id="193499at2759"/>
<evidence type="ECO:0000256" key="6">
    <source>
        <dbReference type="RuleBase" id="RU363019"/>
    </source>
</evidence>
<evidence type="ECO:0000313" key="9">
    <source>
        <dbReference type="Proteomes" id="UP000070054"/>
    </source>
</evidence>
<comment type="similarity">
    <text evidence="5">Belongs to the cyclophilin-type PPIase family. PPIase H subfamily.</text>
</comment>
<dbReference type="GO" id="GO:0005737">
    <property type="term" value="C:cytoplasm"/>
    <property type="evidence" value="ECO:0007669"/>
    <property type="project" value="TreeGrafter"/>
</dbReference>
<dbReference type="SUPFAM" id="SSF50891">
    <property type="entry name" value="Cyclophilin-like"/>
    <property type="match status" value="1"/>
</dbReference>
<reference evidence="8 9" key="1">
    <citation type="submission" date="2014-02" db="EMBL/GenBank/DDBJ databases">
        <title>The genome sequence of Colletotrichum nymphaeae SA-01.</title>
        <authorList>
            <person name="Baroncelli R."/>
            <person name="Thon M.R."/>
        </authorList>
    </citation>
    <scope>NUCLEOTIDE SEQUENCE [LARGE SCALE GENOMIC DNA]</scope>
    <source>
        <strain evidence="8 9">SA-01</strain>
    </source>
</reference>
<dbReference type="FunFam" id="2.40.100.10:FF:000035">
    <property type="entry name" value="Peptidyl-prolyl cis-trans isomerase"/>
    <property type="match status" value="1"/>
</dbReference>
<dbReference type="AlphaFoldDB" id="A0A135U2H4"/>
<dbReference type="Pfam" id="PF00160">
    <property type="entry name" value="Pro_isomerase"/>
    <property type="match status" value="1"/>
</dbReference>
<comment type="function">
    <text evidence="2 6">PPIases accelerate the folding of proteins. It catalyzes the cis-trans isomerization of proline imidic peptide bonds in oligopeptides.</text>
</comment>